<gene>
    <name evidence="3" type="ORF">GPM918_LOCUS8627</name>
    <name evidence="4" type="ORF">SRO942_LOCUS8627</name>
</gene>
<feature type="domain" description="Reverse transcriptase" evidence="2">
    <location>
        <begin position="1"/>
        <end position="201"/>
    </location>
</feature>
<dbReference type="OrthoDB" id="10056310at2759"/>
<evidence type="ECO:0000313" key="3">
    <source>
        <dbReference type="EMBL" id="CAF0900835.1"/>
    </source>
</evidence>
<dbReference type="EMBL" id="CAJOBC010001523">
    <property type="protein sequence ID" value="CAF3683355.1"/>
    <property type="molecule type" value="Genomic_DNA"/>
</dbReference>
<proteinExistence type="predicted"/>
<evidence type="ECO:0000259" key="2">
    <source>
        <dbReference type="PROSITE" id="PS50878"/>
    </source>
</evidence>
<organism evidence="3 5">
    <name type="scientific">Didymodactylos carnosus</name>
    <dbReference type="NCBI Taxonomy" id="1234261"/>
    <lineage>
        <taxon>Eukaryota</taxon>
        <taxon>Metazoa</taxon>
        <taxon>Spiralia</taxon>
        <taxon>Gnathifera</taxon>
        <taxon>Rotifera</taxon>
        <taxon>Eurotatoria</taxon>
        <taxon>Bdelloidea</taxon>
        <taxon>Philodinida</taxon>
        <taxon>Philodinidae</taxon>
        <taxon>Didymodactylos</taxon>
    </lineage>
</organism>
<dbReference type="PANTHER" id="PTHR21301:SF10">
    <property type="entry name" value="REVERSE TRANSCRIPTASE DOMAIN-CONTAINING PROTEIN"/>
    <property type="match status" value="1"/>
</dbReference>
<dbReference type="Proteomes" id="UP000681722">
    <property type="component" value="Unassembled WGS sequence"/>
</dbReference>
<feature type="compositionally biased region" description="Basic and acidic residues" evidence="1">
    <location>
        <begin position="1"/>
        <end position="14"/>
    </location>
</feature>
<name>A0A813ZN49_9BILA</name>
<dbReference type="AlphaFoldDB" id="A0A813ZN49"/>
<comment type="caution">
    <text evidence="3">The sequence shown here is derived from an EMBL/GenBank/DDBJ whole genome shotgun (WGS) entry which is preliminary data.</text>
</comment>
<reference evidence="3" key="1">
    <citation type="submission" date="2021-02" db="EMBL/GenBank/DDBJ databases">
        <authorList>
            <person name="Nowell W R."/>
        </authorList>
    </citation>
    <scope>NUCLEOTIDE SEQUENCE</scope>
</reference>
<feature type="region of interest" description="Disordered" evidence="1">
    <location>
        <begin position="1"/>
        <end position="23"/>
    </location>
</feature>
<sequence>MNDDRCANEQKSERVTAPNIGTPLRPIASSMRAASTGVSHFLDQVLCPIFDRVARQTTFVNGINLVRRLELHQDLGYLTPTTTFVTFDVAALYTMIPRDGALIVLEEFLCKYAQNGLIHGMTIDTLMNMTSSVLDTNCFVYENKYYQQIRGGAVGSPFAMTLANIYMLKWKQRLIGNQKRHNELYGRYIDDVFMTSNLSLD</sequence>
<accession>A0A813ZN49</accession>
<evidence type="ECO:0000256" key="1">
    <source>
        <dbReference type="SAM" id="MobiDB-lite"/>
    </source>
</evidence>
<dbReference type="EMBL" id="CAJNOQ010001523">
    <property type="protein sequence ID" value="CAF0900835.1"/>
    <property type="molecule type" value="Genomic_DNA"/>
</dbReference>
<dbReference type="PANTHER" id="PTHR21301">
    <property type="entry name" value="REVERSE TRANSCRIPTASE"/>
    <property type="match status" value="1"/>
</dbReference>
<keyword evidence="5" id="KW-1185">Reference proteome</keyword>
<dbReference type="Proteomes" id="UP000663829">
    <property type="component" value="Unassembled WGS sequence"/>
</dbReference>
<evidence type="ECO:0000313" key="5">
    <source>
        <dbReference type="Proteomes" id="UP000663829"/>
    </source>
</evidence>
<dbReference type="PROSITE" id="PS50878">
    <property type="entry name" value="RT_POL"/>
    <property type="match status" value="1"/>
</dbReference>
<evidence type="ECO:0000313" key="4">
    <source>
        <dbReference type="EMBL" id="CAF3683355.1"/>
    </source>
</evidence>
<protein>
    <recommendedName>
        <fullName evidence="2">Reverse transcriptase domain-containing protein</fullName>
    </recommendedName>
</protein>
<dbReference type="InterPro" id="IPR000477">
    <property type="entry name" value="RT_dom"/>
</dbReference>